<feature type="compositionally biased region" description="Polar residues" evidence="2">
    <location>
        <begin position="345"/>
        <end position="359"/>
    </location>
</feature>
<keyword evidence="4" id="KW-1185">Reference proteome</keyword>
<gene>
    <name evidence="3" type="ORF">ANANG_G00143950</name>
</gene>
<feature type="compositionally biased region" description="Basic and acidic residues" evidence="2">
    <location>
        <begin position="187"/>
        <end position="206"/>
    </location>
</feature>
<feature type="compositionally biased region" description="Basic residues" evidence="2">
    <location>
        <begin position="442"/>
        <end position="452"/>
    </location>
</feature>
<keyword evidence="1" id="KW-0156">Chromatin regulator</keyword>
<protein>
    <submittedName>
        <fullName evidence="3">Uncharacterized protein</fullName>
    </submittedName>
</protein>
<feature type="compositionally biased region" description="Low complexity" evidence="2">
    <location>
        <begin position="402"/>
        <end position="424"/>
    </location>
</feature>
<feature type="region of interest" description="Disordered" evidence="2">
    <location>
        <begin position="120"/>
        <end position="210"/>
    </location>
</feature>
<comment type="caution">
    <text evidence="3">The sequence shown here is derived from an EMBL/GenBank/DDBJ whole genome shotgun (WGS) entry which is preliminary data.</text>
</comment>
<name>A0A9D3MD96_ANGAN</name>
<feature type="region of interest" description="Disordered" evidence="2">
    <location>
        <begin position="56"/>
        <end position="93"/>
    </location>
</feature>
<evidence type="ECO:0000313" key="3">
    <source>
        <dbReference type="EMBL" id="KAG5845887.1"/>
    </source>
</evidence>
<accession>A0A9D3MD96</accession>
<dbReference type="GO" id="GO:0034967">
    <property type="term" value="C:Set3 complex"/>
    <property type="evidence" value="ECO:0007669"/>
    <property type="project" value="TreeGrafter"/>
</dbReference>
<organism evidence="3 4">
    <name type="scientific">Anguilla anguilla</name>
    <name type="common">European freshwater eel</name>
    <name type="synonym">Muraena anguilla</name>
    <dbReference type="NCBI Taxonomy" id="7936"/>
    <lineage>
        <taxon>Eukaryota</taxon>
        <taxon>Metazoa</taxon>
        <taxon>Chordata</taxon>
        <taxon>Craniata</taxon>
        <taxon>Vertebrata</taxon>
        <taxon>Euteleostomi</taxon>
        <taxon>Actinopterygii</taxon>
        <taxon>Neopterygii</taxon>
        <taxon>Teleostei</taxon>
        <taxon>Anguilliformes</taxon>
        <taxon>Anguillidae</taxon>
        <taxon>Anguilla</taxon>
    </lineage>
</organism>
<dbReference type="EMBL" id="JAFIRN010000007">
    <property type="protein sequence ID" value="KAG5845887.1"/>
    <property type="molecule type" value="Genomic_DNA"/>
</dbReference>
<sequence length="452" mass="49797">MESEEQIAERRRKMATPVEESHLPSGGGSSWMGLRNKETREERKMEAILQAFARMEKREKRREQALERIGTKAEGGARNDIKEEPPATPEAEVPAVLQPLLDVVKEEPGVKPVAVAVAAAAAAPSLEPPPRAQREPVPRRRRRRHCPRARAPPPQPRRQPPQRLPRAPCRSAHKYPKTKKHLVSEWMGEKPERVVRTPEPAPERPLRISSDPEVLATQLNSLPGLACSPHVYSTPKHYIRFSSPFLAGRSASAPGVPISRRRSRELPETPPTSGSCKKRWLRQALQEEGSPSRPPFILPSEGPLSPPINGDSDCGLPFNGSCTLPELPTPLKKRRLYPLDACMSEGSTPYCSPCATPTRTDLPETPGTPHLLSTPPRTRSEDQSADPSPPTPTHTPQALTGSVESESSPESSPESSRRPSVQEAEPPRCCPPPACGGPVWTRRPRRSGRWVP</sequence>
<dbReference type="AlphaFoldDB" id="A0A9D3MD96"/>
<dbReference type="Proteomes" id="UP001044222">
    <property type="component" value="Chromosome 7"/>
</dbReference>
<feature type="compositionally biased region" description="Basic and acidic residues" evidence="2">
    <location>
        <begin position="56"/>
        <end position="85"/>
    </location>
</feature>
<feature type="compositionally biased region" description="Pro residues" evidence="2">
    <location>
        <begin position="150"/>
        <end position="163"/>
    </location>
</feature>
<feature type="region of interest" description="Disordered" evidence="2">
    <location>
        <begin position="249"/>
        <end position="452"/>
    </location>
</feature>
<feature type="compositionally biased region" description="Basic residues" evidence="2">
    <location>
        <begin position="171"/>
        <end position="181"/>
    </location>
</feature>
<dbReference type="GO" id="GO:0006355">
    <property type="term" value="P:regulation of DNA-templated transcription"/>
    <property type="evidence" value="ECO:0007669"/>
    <property type="project" value="TreeGrafter"/>
</dbReference>
<dbReference type="GO" id="GO:0006325">
    <property type="term" value="P:chromatin organization"/>
    <property type="evidence" value="ECO:0007669"/>
    <property type="project" value="UniProtKB-KW"/>
</dbReference>
<dbReference type="GO" id="GO:0070210">
    <property type="term" value="C:Rpd3L-Expanded complex"/>
    <property type="evidence" value="ECO:0007669"/>
    <property type="project" value="TreeGrafter"/>
</dbReference>
<feature type="compositionally biased region" description="Basic residues" evidence="2">
    <location>
        <begin position="139"/>
        <end position="148"/>
    </location>
</feature>
<evidence type="ECO:0000256" key="1">
    <source>
        <dbReference type="ARBA" id="ARBA00022853"/>
    </source>
</evidence>
<evidence type="ECO:0000256" key="2">
    <source>
        <dbReference type="SAM" id="MobiDB-lite"/>
    </source>
</evidence>
<feature type="region of interest" description="Disordered" evidence="2">
    <location>
        <begin position="1"/>
        <end position="40"/>
    </location>
</feature>
<dbReference type="PANTHER" id="PTHR46462">
    <property type="entry name" value="UPSET, ISOFORM A"/>
    <property type="match status" value="1"/>
</dbReference>
<proteinExistence type="predicted"/>
<reference evidence="3" key="1">
    <citation type="submission" date="2021-01" db="EMBL/GenBank/DDBJ databases">
        <title>A chromosome-scale assembly of European eel, Anguilla anguilla.</title>
        <authorList>
            <person name="Henkel C."/>
            <person name="Jong-Raadsen S.A."/>
            <person name="Dufour S."/>
            <person name="Weltzien F.-A."/>
            <person name="Palstra A.P."/>
            <person name="Pelster B."/>
            <person name="Spaink H.P."/>
            <person name="Van Den Thillart G.E."/>
            <person name="Jansen H."/>
            <person name="Zahm M."/>
            <person name="Klopp C."/>
            <person name="Cedric C."/>
            <person name="Louis A."/>
            <person name="Berthelot C."/>
            <person name="Parey E."/>
            <person name="Roest Crollius H."/>
            <person name="Montfort J."/>
            <person name="Robinson-Rechavi M."/>
            <person name="Bucao C."/>
            <person name="Bouchez O."/>
            <person name="Gislard M."/>
            <person name="Lluch J."/>
            <person name="Milhes M."/>
            <person name="Lampietro C."/>
            <person name="Lopez Roques C."/>
            <person name="Donnadieu C."/>
            <person name="Braasch I."/>
            <person name="Desvignes T."/>
            <person name="Postlethwait J."/>
            <person name="Bobe J."/>
            <person name="Guiguen Y."/>
            <person name="Dirks R."/>
        </authorList>
    </citation>
    <scope>NUCLEOTIDE SEQUENCE</scope>
    <source>
        <strain evidence="3">Tag_6206</strain>
        <tissue evidence="3">Liver</tissue>
    </source>
</reference>
<dbReference type="PANTHER" id="PTHR46462:SF2">
    <property type="entry name" value="INACTIVE HISTONE-LYSINE N-METHYLTRANSFERASE 2E"/>
    <property type="match status" value="1"/>
</dbReference>
<evidence type="ECO:0000313" key="4">
    <source>
        <dbReference type="Proteomes" id="UP001044222"/>
    </source>
</evidence>